<gene>
    <name evidence="2" type="ORF">GGP71_002719</name>
</gene>
<accession>A0A9X2TCV1</accession>
<evidence type="ECO:0000313" key="3">
    <source>
        <dbReference type="Proteomes" id="UP001155027"/>
    </source>
</evidence>
<dbReference type="Pfam" id="PF18480">
    <property type="entry name" value="DUF5615"/>
    <property type="match status" value="1"/>
</dbReference>
<proteinExistence type="predicted"/>
<dbReference type="EMBL" id="JANUAU010000009">
    <property type="protein sequence ID" value="MCS3678778.1"/>
    <property type="molecule type" value="Genomic_DNA"/>
</dbReference>
<dbReference type="InterPro" id="IPR041049">
    <property type="entry name" value="DUF5615"/>
</dbReference>
<dbReference type="AlphaFoldDB" id="A0A9X2TCV1"/>
<feature type="domain" description="DUF5615" evidence="1">
    <location>
        <begin position="3"/>
        <end position="93"/>
    </location>
</feature>
<name>A0A9X2TCV1_9BACT</name>
<reference evidence="2" key="1">
    <citation type="submission" date="2022-08" db="EMBL/GenBank/DDBJ databases">
        <title>Genomic Encyclopedia of Type Strains, Phase V (KMG-V): Genome sequencing to study the core and pangenomes of soil and plant-associated prokaryotes.</title>
        <authorList>
            <person name="Whitman W."/>
        </authorList>
    </citation>
    <scope>NUCLEOTIDE SEQUENCE</scope>
    <source>
        <strain evidence="2">0</strain>
    </source>
</reference>
<protein>
    <submittedName>
        <fullName evidence="2">Nuclease of putative toxin-antitoxin system</fullName>
    </submittedName>
</protein>
<comment type="caution">
    <text evidence="2">The sequence shown here is derived from an EMBL/GenBank/DDBJ whole genome shotgun (WGS) entry which is preliminary data.</text>
</comment>
<sequence length="103" mass="11364">MEEDRCDVTRIQDLGLSGASDAKVLQKAKALGAVLVTTDRGFGDIRTYPPSSHHGIILLKVIPDPEQVRAVHRTLETLLTSETSFEGSLFVVDAQKYRKRTTP</sequence>
<organism evidence="2 3">
    <name type="scientific">Salinibacter ruber</name>
    <dbReference type="NCBI Taxonomy" id="146919"/>
    <lineage>
        <taxon>Bacteria</taxon>
        <taxon>Pseudomonadati</taxon>
        <taxon>Rhodothermota</taxon>
        <taxon>Rhodothermia</taxon>
        <taxon>Rhodothermales</taxon>
        <taxon>Salinibacteraceae</taxon>
        <taxon>Salinibacter</taxon>
    </lineage>
</organism>
<evidence type="ECO:0000259" key="1">
    <source>
        <dbReference type="Pfam" id="PF18480"/>
    </source>
</evidence>
<dbReference type="Proteomes" id="UP001155027">
    <property type="component" value="Unassembled WGS sequence"/>
</dbReference>
<evidence type="ECO:0000313" key="2">
    <source>
        <dbReference type="EMBL" id="MCS3678778.1"/>
    </source>
</evidence>